<dbReference type="SUPFAM" id="SSF55073">
    <property type="entry name" value="Nucleotide cyclase"/>
    <property type="match status" value="1"/>
</dbReference>
<accession>A0ABU3GRG2</accession>
<comment type="caution">
    <text evidence="3">The sequence shown here is derived from an EMBL/GenBank/DDBJ whole genome shotgun (WGS) entry which is preliminary data.</text>
</comment>
<dbReference type="InterPro" id="IPR029787">
    <property type="entry name" value="Nucleotide_cyclase"/>
</dbReference>
<dbReference type="Pfam" id="PF00211">
    <property type="entry name" value="Guanylate_cyc"/>
    <property type="match status" value="1"/>
</dbReference>
<organism evidence="3 4">
    <name type="scientific">Mucilaginibacter terrae</name>
    <dbReference type="NCBI Taxonomy" id="1955052"/>
    <lineage>
        <taxon>Bacteria</taxon>
        <taxon>Pseudomonadati</taxon>
        <taxon>Bacteroidota</taxon>
        <taxon>Sphingobacteriia</taxon>
        <taxon>Sphingobacteriales</taxon>
        <taxon>Sphingobacteriaceae</taxon>
        <taxon>Mucilaginibacter</taxon>
    </lineage>
</organism>
<evidence type="ECO:0000313" key="4">
    <source>
        <dbReference type="Proteomes" id="UP001258315"/>
    </source>
</evidence>
<keyword evidence="1" id="KW-0472">Membrane</keyword>
<dbReference type="InterPro" id="IPR050697">
    <property type="entry name" value="Adenylyl/Guanylyl_Cyclase_3/4"/>
</dbReference>
<gene>
    <name evidence="3" type="ORF">QE417_001429</name>
</gene>
<dbReference type="EC" id="4.6.1.1" evidence="3"/>
<feature type="transmembrane region" description="Helical" evidence="1">
    <location>
        <begin position="98"/>
        <end position="120"/>
    </location>
</feature>
<dbReference type="InterPro" id="IPR001054">
    <property type="entry name" value="A/G_cyclase"/>
</dbReference>
<reference evidence="4" key="1">
    <citation type="submission" date="2023-07" db="EMBL/GenBank/DDBJ databases">
        <title>Functional and genomic diversity of the sorghum phyllosphere microbiome.</title>
        <authorList>
            <person name="Shade A."/>
        </authorList>
    </citation>
    <scope>NUCLEOTIDE SEQUENCE [LARGE SCALE GENOMIC DNA]</scope>
    <source>
        <strain evidence="4">SORGH_AS_0422</strain>
    </source>
</reference>
<protein>
    <submittedName>
        <fullName evidence="3">Adenylate cyclase</fullName>
        <ecNumber evidence="3">4.6.1.1</ecNumber>
    </submittedName>
</protein>
<feature type="transmembrane region" description="Helical" evidence="1">
    <location>
        <begin position="20"/>
        <end position="44"/>
    </location>
</feature>
<dbReference type="RefSeq" id="WP_311948753.1">
    <property type="nucleotide sequence ID" value="NZ_JAVLVU010000001.1"/>
</dbReference>
<name>A0ABU3GRG2_9SPHI</name>
<dbReference type="PROSITE" id="PS50125">
    <property type="entry name" value="GUANYLATE_CYCLASE_2"/>
    <property type="match status" value="1"/>
</dbReference>
<dbReference type="CDD" id="cd07302">
    <property type="entry name" value="CHD"/>
    <property type="match status" value="1"/>
</dbReference>
<evidence type="ECO:0000256" key="1">
    <source>
        <dbReference type="SAM" id="Phobius"/>
    </source>
</evidence>
<keyword evidence="4" id="KW-1185">Reference proteome</keyword>
<dbReference type="GO" id="GO:0004016">
    <property type="term" value="F:adenylate cyclase activity"/>
    <property type="evidence" value="ECO:0007669"/>
    <property type="project" value="UniProtKB-EC"/>
</dbReference>
<keyword evidence="3" id="KW-0456">Lyase</keyword>
<sequence length="374" mass="43280">MINRFDYSSFARRFAFRFPFYSYVGTQVSFWTAANIFIGTILHFHSKFIEEVYGVPIKGEISHTLVAAIFQGIFYGMILGTTEFYLEKYYLRRMPLGKIILLKAVLSLFVSLIILGLLSATPVDFNIPSMIPGHTVLENHKPWRFIFYQFIIFYSVLTLLISFINQVNKKYGPGIILPMLFGKYREPVEENRIFMFMDLKSSTTIAEVLGHLKYSSFIRDSFHDINQLLTTYNAEVYQYVGDEMVLSWKVDKMISYRACVEFFFACKDLFKNRYDYYHSNYGFFPKFKAGLHMGLVTAVEIGDVKRDIAYHGDTINTTARIQSVCNKFAKDLLISSVLLEKIGQQNQLITEFMGSIQLKGKLTDIAILSIERRS</sequence>
<dbReference type="Gene3D" id="3.30.70.1230">
    <property type="entry name" value="Nucleotide cyclase"/>
    <property type="match status" value="1"/>
</dbReference>
<dbReference type="EMBL" id="JAVLVU010000001">
    <property type="protein sequence ID" value="MDT3402357.1"/>
    <property type="molecule type" value="Genomic_DNA"/>
</dbReference>
<feature type="transmembrane region" description="Helical" evidence="1">
    <location>
        <begin position="145"/>
        <end position="164"/>
    </location>
</feature>
<feature type="domain" description="Guanylate cyclase" evidence="2">
    <location>
        <begin position="193"/>
        <end position="322"/>
    </location>
</feature>
<proteinExistence type="predicted"/>
<keyword evidence="1" id="KW-1133">Transmembrane helix</keyword>
<evidence type="ECO:0000313" key="3">
    <source>
        <dbReference type="EMBL" id="MDT3402357.1"/>
    </source>
</evidence>
<keyword evidence="1" id="KW-0812">Transmembrane</keyword>
<feature type="transmembrane region" description="Helical" evidence="1">
    <location>
        <begin position="64"/>
        <end position="86"/>
    </location>
</feature>
<dbReference type="Proteomes" id="UP001258315">
    <property type="component" value="Unassembled WGS sequence"/>
</dbReference>
<dbReference type="PANTHER" id="PTHR43081:SF1">
    <property type="entry name" value="ADENYLATE CYCLASE, TERMINAL-DIFFERENTIATION SPECIFIC"/>
    <property type="match status" value="1"/>
</dbReference>
<dbReference type="PANTHER" id="PTHR43081">
    <property type="entry name" value="ADENYLATE CYCLASE, TERMINAL-DIFFERENTIATION SPECIFIC-RELATED"/>
    <property type="match status" value="1"/>
</dbReference>
<evidence type="ECO:0000259" key="2">
    <source>
        <dbReference type="PROSITE" id="PS50125"/>
    </source>
</evidence>